<dbReference type="Pfam" id="PF13191">
    <property type="entry name" value="AAA_16"/>
    <property type="match status" value="1"/>
</dbReference>
<dbReference type="InterPro" id="IPR027417">
    <property type="entry name" value="P-loop_NTPase"/>
</dbReference>
<dbReference type="PANTHER" id="PTHR16305:SF35">
    <property type="entry name" value="TRANSCRIPTIONAL ACTIVATOR DOMAIN"/>
    <property type="match status" value="1"/>
</dbReference>
<feature type="domain" description="HTH luxR-type" evidence="4">
    <location>
        <begin position="869"/>
        <end position="932"/>
    </location>
</feature>
<dbReference type="Proteomes" id="UP001500443">
    <property type="component" value="Unassembled WGS sequence"/>
</dbReference>
<keyword evidence="1" id="KW-0547">Nucleotide-binding</keyword>
<evidence type="ECO:0000313" key="6">
    <source>
        <dbReference type="Proteomes" id="UP001500443"/>
    </source>
</evidence>
<reference evidence="6" key="1">
    <citation type="journal article" date="2019" name="Int. J. Syst. Evol. Microbiol.">
        <title>The Global Catalogue of Microorganisms (GCM) 10K type strain sequencing project: providing services to taxonomists for standard genome sequencing and annotation.</title>
        <authorList>
            <consortium name="The Broad Institute Genomics Platform"/>
            <consortium name="The Broad Institute Genome Sequencing Center for Infectious Disease"/>
            <person name="Wu L."/>
            <person name="Ma J."/>
        </authorList>
    </citation>
    <scope>NUCLEOTIDE SEQUENCE [LARGE SCALE GENOMIC DNA]</scope>
    <source>
        <strain evidence="6">JCM 15481</strain>
    </source>
</reference>
<dbReference type="InterPro" id="IPR041664">
    <property type="entry name" value="AAA_16"/>
</dbReference>
<dbReference type="InterPro" id="IPR011990">
    <property type="entry name" value="TPR-like_helical_dom_sf"/>
</dbReference>
<dbReference type="InterPro" id="IPR016032">
    <property type="entry name" value="Sig_transdc_resp-reg_C-effctor"/>
</dbReference>
<dbReference type="PROSITE" id="PS50043">
    <property type="entry name" value="HTH_LUXR_2"/>
    <property type="match status" value="1"/>
</dbReference>
<sequence length="932" mass="98063">MFDQAEPGVRVLLGRRAERAAIGRLLADARSGRSGVLVVRGEAGIGKTALLEHARGAASGFQVVRAGGVESEMEFAFAGLHQLCAPLLDRMGVLPDPQQAALGVAFGLRAGNPPDRFLVGLATLSLLAEAAEERPLLCLVDDAQWLDAASARTLAFVARRVEAERVALVLSLRDPSPEPSGAGAFAGLPELRLAGLDEANARTLLAAAVRAPLDEGVRDRIIAEARGNPLALLELPRGAEQAHPAELAGGFGRPDALGVPRRIEDSFRRRSGSLPAETQLLLLIAAAEPVGDATLLWRAADHLGIGPDAAAPTEAAGLLEIGARVRFWHPLVRSAVYQAAAPPDRRRVHRALATATDPRADPDRRAWHRAQGTVGADEKVAVELERSAGRARARGGLAAAAAFLQRAAELTPDPAERARRALAAAYTKHEAGTPAAALELATVAAAGPLDALQHARVTLLRAQVAFHLTRGGEASGMMLDAAESFAPLDTALARETYLHALEAALLAGPLGCGPGRGRGVPEVAEAARTAPAPSTPPGPVDHLLDGLATRFTHGYEASVPSLRRALEAVGGHGRAAAAGDGSSRRWLWLGCRVAVALWDDEQVHALADRHVRLARDAGALGTLPGALNYLAAVLVHTGEFARAAELTAEATAITRATGDAPLPNAGLLLAAWRGRRADASDMYGPIVQDATERGEGAAVTLAQYAMAVLHNGLGDYGAALAAAAGPCDADELEHSNLALPELVEAAVRAGDPARADAALKLLSSHTRASGTEWALGLRARSLALTSTGPAAEAHYREAIQRLGRCRMVTHLARAHLVYGEWLRRERRRQDAREHLRTAHELLSGMGAEGYAARAARELRATGEQPRRPTARPADALTPHELHVARLVATGATSKEAGAQLFLSPRTIDAHLRSIFRKLGITSRRQLRNLPLP</sequence>
<dbReference type="PANTHER" id="PTHR16305">
    <property type="entry name" value="TESTICULAR SOLUBLE ADENYLYL CYCLASE"/>
    <property type="match status" value="1"/>
</dbReference>
<keyword evidence="6" id="KW-1185">Reference proteome</keyword>
<dbReference type="SUPFAM" id="SSF52540">
    <property type="entry name" value="P-loop containing nucleoside triphosphate hydrolases"/>
    <property type="match status" value="1"/>
</dbReference>
<dbReference type="EMBL" id="BAAAPF010000212">
    <property type="protein sequence ID" value="GAA2139785.1"/>
    <property type="molecule type" value="Genomic_DNA"/>
</dbReference>
<evidence type="ECO:0000313" key="5">
    <source>
        <dbReference type="EMBL" id="GAA2139785.1"/>
    </source>
</evidence>
<evidence type="ECO:0000256" key="1">
    <source>
        <dbReference type="ARBA" id="ARBA00022741"/>
    </source>
</evidence>
<organism evidence="5 6">
    <name type="scientific">Streptomyces synnematoformans</name>
    <dbReference type="NCBI Taxonomy" id="415721"/>
    <lineage>
        <taxon>Bacteria</taxon>
        <taxon>Bacillati</taxon>
        <taxon>Actinomycetota</taxon>
        <taxon>Actinomycetes</taxon>
        <taxon>Kitasatosporales</taxon>
        <taxon>Streptomycetaceae</taxon>
        <taxon>Streptomyces</taxon>
    </lineage>
</organism>
<comment type="caution">
    <text evidence="5">The sequence shown here is derived from an EMBL/GenBank/DDBJ whole genome shotgun (WGS) entry which is preliminary data.</text>
</comment>
<dbReference type="InterPro" id="IPR000792">
    <property type="entry name" value="Tscrpt_reg_LuxR_C"/>
</dbReference>
<dbReference type="Pfam" id="PF00196">
    <property type="entry name" value="GerE"/>
    <property type="match status" value="1"/>
</dbReference>
<accession>A0ABP5L0D6</accession>
<evidence type="ECO:0000256" key="2">
    <source>
        <dbReference type="ARBA" id="ARBA00022840"/>
    </source>
</evidence>
<name>A0ABP5L0D6_9ACTN</name>
<feature type="compositionally biased region" description="Basic and acidic residues" evidence="3">
    <location>
        <begin position="856"/>
        <end position="866"/>
    </location>
</feature>
<dbReference type="Gene3D" id="1.10.10.10">
    <property type="entry name" value="Winged helix-like DNA-binding domain superfamily/Winged helix DNA-binding domain"/>
    <property type="match status" value="1"/>
</dbReference>
<dbReference type="PRINTS" id="PR00038">
    <property type="entry name" value="HTHLUXR"/>
</dbReference>
<evidence type="ECO:0000259" key="4">
    <source>
        <dbReference type="PROSITE" id="PS50043"/>
    </source>
</evidence>
<protein>
    <submittedName>
        <fullName evidence="5">LuxR family transcriptional regulator</fullName>
    </submittedName>
</protein>
<dbReference type="InterPro" id="IPR036388">
    <property type="entry name" value="WH-like_DNA-bd_sf"/>
</dbReference>
<feature type="region of interest" description="Disordered" evidence="3">
    <location>
        <begin position="856"/>
        <end position="878"/>
    </location>
</feature>
<evidence type="ECO:0000256" key="3">
    <source>
        <dbReference type="SAM" id="MobiDB-lite"/>
    </source>
</evidence>
<dbReference type="SUPFAM" id="SSF46894">
    <property type="entry name" value="C-terminal effector domain of the bipartite response regulators"/>
    <property type="match status" value="1"/>
</dbReference>
<proteinExistence type="predicted"/>
<dbReference type="SMART" id="SM00421">
    <property type="entry name" value="HTH_LUXR"/>
    <property type="match status" value="1"/>
</dbReference>
<keyword evidence="2" id="KW-0067">ATP-binding</keyword>
<dbReference type="SUPFAM" id="SSF48452">
    <property type="entry name" value="TPR-like"/>
    <property type="match status" value="1"/>
</dbReference>
<dbReference type="CDD" id="cd06170">
    <property type="entry name" value="LuxR_C_like"/>
    <property type="match status" value="1"/>
</dbReference>
<gene>
    <name evidence="5" type="ORF">GCM10009802_49820</name>
</gene>